<comment type="subcellular location">
    <subcellularLocation>
        <location evidence="1">Cell membrane</location>
        <topology evidence="1">Single-pass type II membrane protein</topology>
    </subcellularLocation>
    <subcellularLocation>
        <location evidence="3">Membrane</location>
        <topology evidence="3">Single-pass type II membrane protein</topology>
    </subcellularLocation>
</comment>
<evidence type="ECO:0000313" key="6">
    <source>
        <dbReference type="Proteomes" id="UP000181728"/>
    </source>
</evidence>
<dbReference type="CDD" id="cd06530">
    <property type="entry name" value="S26_SPase_I"/>
    <property type="match status" value="1"/>
</dbReference>
<evidence type="ECO:0000256" key="3">
    <source>
        <dbReference type="RuleBase" id="RU362042"/>
    </source>
</evidence>
<dbReference type="GO" id="GO:0009003">
    <property type="term" value="F:signal peptidase activity"/>
    <property type="evidence" value="ECO:0007669"/>
    <property type="project" value="UniProtKB-EC"/>
</dbReference>
<accession>A0A6N4A4D4</accession>
<comment type="catalytic activity">
    <reaction evidence="3">
        <text>Cleavage of hydrophobic, N-terminal signal or leader sequences from secreted and periplasmic proteins.</text>
        <dbReference type="EC" id="3.4.21.89"/>
    </reaction>
</comment>
<dbReference type="PRINTS" id="PR00727">
    <property type="entry name" value="LEADERPTASE"/>
</dbReference>
<keyword evidence="3" id="KW-0645">Protease</keyword>
<dbReference type="Gene3D" id="2.10.109.10">
    <property type="entry name" value="Umud Fragment, subunit A"/>
    <property type="match status" value="1"/>
</dbReference>
<feature type="domain" description="Peptidase S26" evidence="4">
    <location>
        <begin position="12"/>
        <end position="188"/>
    </location>
</feature>
<proteinExistence type="inferred from homology"/>
<dbReference type="InterPro" id="IPR000223">
    <property type="entry name" value="Pept_S26A_signal_pept_1"/>
</dbReference>
<gene>
    <name evidence="5" type="ORF">ATX59_09355</name>
</gene>
<feature type="transmembrane region" description="Helical" evidence="3">
    <location>
        <begin position="7"/>
        <end position="26"/>
    </location>
</feature>
<dbReference type="GO" id="GO:0005886">
    <property type="term" value="C:plasma membrane"/>
    <property type="evidence" value="ECO:0007669"/>
    <property type="project" value="UniProtKB-SubCell"/>
</dbReference>
<dbReference type="Proteomes" id="UP000181728">
    <property type="component" value="Unassembled WGS sequence"/>
</dbReference>
<evidence type="ECO:0000259" key="4">
    <source>
        <dbReference type="Pfam" id="PF10502"/>
    </source>
</evidence>
<comment type="caution">
    <text evidence="5">The sequence shown here is derived from an EMBL/GenBank/DDBJ whole genome shotgun (WGS) entry which is preliminary data.</text>
</comment>
<dbReference type="GO" id="GO:0004252">
    <property type="term" value="F:serine-type endopeptidase activity"/>
    <property type="evidence" value="ECO:0007669"/>
    <property type="project" value="InterPro"/>
</dbReference>
<dbReference type="GO" id="GO:0006465">
    <property type="term" value="P:signal peptide processing"/>
    <property type="evidence" value="ECO:0007669"/>
    <property type="project" value="InterPro"/>
</dbReference>
<dbReference type="SUPFAM" id="SSF51306">
    <property type="entry name" value="LexA/Signal peptidase"/>
    <property type="match status" value="1"/>
</dbReference>
<dbReference type="RefSeq" id="WP_002819719.1">
    <property type="nucleotide sequence ID" value="NZ_CP027431.1"/>
</dbReference>
<dbReference type="PANTHER" id="PTHR43390:SF1">
    <property type="entry name" value="CHLOROPLAST PROCESSING PEPTIDASE"/>
    <property type="match status" value="1"/>
</dbReference>
<dbReference type="Pfam" id="PF10502">
    <property type="entry name" value="Peptidase_S26"/>
    <property type="match status" value="1"/>
</dbReference>
<name>A0A6N4A4D4_OENOE</name>
<dbReference type="AlphaFoldDB" id="A0A6N4A4D4"/>
<keyword evidence="3" id="KW-1133">Transmembrane helix</keyword>
<evidence type="ECO:0000256" key="2">
    <source>
        <dbReference type="ARBA" id="ARBA00009370"/>
    </source>
</evidence>
<reference evidence="5 6" key="1">
    <citation type="journal article" date="2016" name="BMC Genomics">
        <title>Consensus pan-genome assembly of the specialised wine bacterium Oenococcus oeni.</title>
        <authorList>
            <person name="Sternes P.R."/>
            <person name="Borneman A.R."/>
        </authorList>
    </citation>
    <scope>NUCLEOTIDE SEQUENCE [LARGE SCALE GENOMIC DNA]</scope>
    <source>
        <strain evidence="5 6">AWRIB661</strain>
    </source>
</reference>
<keyword evidence="3" id="KW-0378">Hydrolase</keyword>
<dbReference type="EMBL" id="MLOK01000061">
    <property type="protein sequence ID" value="OIM20383.1"/>
    <property type="molecule type" value="Genomic_DNA"/>
</dbReference>
<comment type="similarity">
    <text evidence="2 3">Belongs to the peptidase S26 family.</text>
</comment>
<protein>
    <recommendedName>
        <fullName evidence="3">Signal peptidase I</fullName>
        <ecNumber evidence="3">3.4.21.89</ecNumber>
    </recommendedName>
</protein>
<dbReference type="NCBIfam" id="TIGR02227">
    <property type="entry name" value="sigpep_I_bact"/>
    <property type="match status" value="1"/>
</dbReference>
<dbReference type="GeneID" id="75066779"/>
<dbReference type="EC" id="3.4.21.89" evidence="3"/>
<dbReference type="PANTHER" id="PTHR43390">
    <property type="entry name" value="SIGNAL PEPTIDASE I"/>
    <property type="match status" value="1"/>
</dbReference>
<evidence type="ECO:0000313" key="5">
    <source>
        <dbReference type="EMBL" id="OIM20383.1"/>
    </source>
</evidence>
<dbReference type="InterPro" id="IPR036286">
    <property type="entry name" value="LexA/Signal_pep-like_sf"/>
</dbReference>
<organism evidence="5 6">
    <name type="scientific">Oenococcus oeni</name>
    <name type="common">Leuconostoc oenos</name>
    <dbReference type="NCBI Taxonomy" id="1247"/>
    <lineage>
        <taxon>Bacteria</taxon>
        <taxon>Bacillati</taxon>
        <taxon>Bacillota</taxon>
        <taxon>Bacilli</taxon>
        <taxon>Lactobacillales</taxon>
        <taxon>Lactobacillaceae</taxon>
        <taxon>Oenococcus</taxon>
    </lineage>
</organism>
<dbReference type="InterPro" id="IPR019533">
    <property type="entry name" value="Peptidase_S26"/>
</dbReference>
<sequence length="206" mass="23484">MNKHLKYFLKIWLIPAIAGIAIAVFLRGNFFSFVRISGQSMSPNLVNNQIVLLEKKANVSRGTVIVSKTNNLQKQNTGVQDIALRVVALPGDKVNYKKGQLYVNGKKVNQSYISSQVKTETGMSIDTGWSINSLSLSKNWPKSQRNIKKVQKNSYFVLADNRIDPVDSRQYGLIKKRQIEGVVKVFFWETKTKINNINHFSRNFFE</sequence>
<keyword evidence="3" id="KW-0812">Transmembrane</keyword>
<keyword evidence="3" id="KW-0472">Membrane</keyword>
<evidence type="ECO:0000256" key="1">
    <source>
        <dbReference type="ARBA" id="ARBA00004401"/>
    </source>
</evidence>